<sequence length="114" mass="12413">MDGPVSSDDLLDILGDTEGRALLTALRREPQSAKELASTTDLSLPTVYRRLDKLTTRGLVDSTTEVEADGTHYRRYECSFDEAVITLTTDGFSTELSRDGETIDSGDADGKPPE</sequence>
<dbReference type="AlphaFoldDB" id="A0A1H7HX26"/>
<feature type="region of interest" description="Disordered" evidence="1">
    <location>
        <begin position="95"/>
        <end position="114"/>
    </location>
</feature>
<dbReference type="Pfam" id="PF12840">
    <property type="entry name" value="HTH_20"/>
    <property type="match status" value="1"/>
</dbReference>
<organism evidence="2 3">
    <name type="scientific">Haloferax larsenii</name>
    <dbReference type="NCBI Taxonomy" id="302484"/>
    <lineage>
        <taxon>Archaea</taxon>
        <taxon>Methanobacteriati</taxon>
        <taxon>Methanobacteriota</taxon>
        <taxon>Stenosarchaea group</taxon>
        <taxon>Halobacteria</taxon>
        <taxon>Halobacteriales</taxon>
        <taxon>Haloferacaceae</taxon>
        <taxon>Haloferax</taxon>
    </lineage>
</organism>
<dbReference type="InterPro" id="IPR036388">
    <property type="entry name" value="WH-like_DNA-bd_sf"/>
</dbReference>
<dbReference type="InterPro" id="IPR036390">
    <property type="entry name" value="WH_DNA-bd_sf"/>
</dbReference>
<reference evidence="2 3" key="1">
    <citation type="submission" date="2016-10" db="EMBL/GenBank/DDBJ databases">
        <authorList>
            <person name="de Groot N.N."/>
        </authorList>
    </citation>
    <scope>NUCLEOTIDE SEQUENCE [LARGE SCALE GENOMIC DNA]</scope>
    <source>
        <strain evidence="2 3">CDM_5</strain>
    </source>
</reference>
<evidence type="ECO:0000313" key="2">
    <source>
        <dbReference type="EMBL" id="SEK54809.1"/>
    </source>
</evidence>
<dbReference type="Gene3D" id="1.10.10.10">
    <property type="entry name" value="Winged helix-like DNA-binding domain superfamily/Winged helix DNA-binding domain"/>
    <property type="match status" value="1"/>
</dbReference>
<proteinExistence type="predicted"/>
<dbReference type="CDD" id="cd00090">
    <property type="entry name" value="HTH_ARSR"/>
    <property type="match status" value="1"/>
</dbReference>
<name>A0A1H7HX26_HALLR</name>
<dbReference type="InterPro" id="IPR011991">
    <property type="entry name" value="ArsR-like_HTH"/>
</dbReference>
<dbReference type="OrthoDB" id="311452at2157"/>
<accession>A0A1H7HX26</accession>
<dbReference type="SUPFAM" id="SSF46785">
    <property type="entry name" value="Winged helix' DNA-binding domain"/>
    <property type="match status" value="1"/>
</dbReference>
<dbReference type="RefSeq" id="WP_074792094.1">
    <property type="nucleotide sequence ID" value="NZ_FOAD01000001.1"/>
</dbReference>
<dbReference type="EMBL" id="FOAD01000001">
    <property type="protein sequence ID" value="SEK54809.1"/>
    <property type="molecule type" value="Genomic_DNA"/>
</dbReference>
<gene>
    <name evidence="2" type="ORF">SAMN04488691_101715</name>
</gene>
<protein>
    <submittedName>
        <fullName evidence="2">Helix-turn-helix domain-containing protein</fullName>
    </submittedName>
</protein>
<evidence type="ECO:0000313" key="3">
    <source>
        <dbReference type="Proteomes" id="UP000183894"/>
    </source>
</evidence>
<evidence type="ECO:0000256" key="1">
    <source>
        <dbReference type="SAM" id="MobiDB-lite"/>
    </source>
</evidence>
<dbReference type="Proteomes" id="UP000183894">
    <property type="component" value="Unassembled WGS sequence"/>
</dbReference>